<dbReference type="PANTHER" id="PTHR47623:SF1">
    <property type="entry name" value="OS09G0287300 PROTEIN"/>
    <property type="match status" value="1"/>
</dbReference>
<dbReference type="Proteomes" id="UP000012960">
    <property type="component" value="Unplaced"/>
</dbReference>
<name>A0A804KAW7_MUSAM</name>
<keyword evidence="4" id="KW-1185">Reference proteome</keyword>
<dbReference type="OrthoDB" id="2019724at2759"/>
<reference evidence="3" key="2">
    <citation type="submission" date="2021-05" db="UniProtKB">
        <authorList>
            <consortium name="EnsemblPlants"/>
        </authorList>
    </citation>
    <scope>IDENTIFICATION</scope>
    <source>
        <strain evidence="3">subsp. malaccensis</strain>
    </source>
</reference>
<dbReference type="AlphaFoldDB" id="A0A804KAW7"/>
<accession>A0A804KAW7</accession>
<evidence type="ECO:0000313" key="3">
    <source>
        <dbReference type="EnsemblPlants" id="Ma08_p26150.1"/>
    </source>
</evidence>
<feature type="compositionally biased region" description="Low complexity" evidence="1">
    <location>
        <begin position="32"/>
        <end position="46"/>
    </location>
</feature>
<protein>
    <submittedName>
        <fullName evidence="2">(wild Malaysian banana) hypothetical protein</fullName>
    </submittedName>
</protein>
<evidence type="ECO:0000256" key="1">
    <source>
        <dbReference type="SAM" id="MobiDB-lite"/>
    </source>
</evidence>
<dbReference type="InterPro" id="IPR013078">
    <property type="entry name" value="His_Pase_superF_clade-1"/>
</dbReference>
<dbReference type="InParanoid" id="A0A804KAW7"/>
<dbReference type="EnsemblPlants" id="Ma08_t26150.1">
    <property type="protein sequence ID" value="Ma08_p26150.1"/>
    <property type="gene ID" value="Ma08_g26150"/>
</dbReference>
<dbReference type="InterPro" id="IPR029033">
    <property type="entry name" value="His_PPase_superfam"/>
</dbReference>
<reference evidence="2" key="1">
    <citation type="submission" date="2021-03" db="EMBL/GenBank/DDBJ databases">
        <authorList>
            <consortium name="Genoscope - CEA"/>
            <person name="William W."/>
        </authorList>
    </citation>
    <scope>NUCLEOTIDE SEQUENCE</scope>
    <source>
        <strain evidence="2">Doubled-haploid Pahang</strain>
    </source>
</reference>
<dbReference type="CDD" id="cd07040">
    <property type="entry name" value="HP"/>
    <property type="match status" value="1"/>
</dbReference>
<organism evidence="3 4">
    <name type="scientific">Musa acuminata subsp. malaccensis</name>
    <name type="common">Wild banana</name>
    <name type="synonym">Musa malaccensis</name>
    <dbReference type="NCBI Taxonomy" id="214687"/>
    <lineage>
        <taxon>Eukaryota</taxon>
        <taxon>Viridiplantae</taxon>
        <taxon>Streptophyta</taxon>
        <taxon>Embryophyta</taxon>
        <taxon>Tracheophyta</taxon>
        <taxon>Spermatophyta</taxon>
        <taxon>Magnoliopsida</taxon>
        <taxon>Liliopsida</taxon>
        <taxon>Zingiberales</taxon>
        <taxon>Musaceae</taxon>
        <taxon>Musa</taxon>
    </lineage>
</organism>
<dbReference type="EMBL" id="HG996472">
    <property type="protein sequence ID" value="CAG1832777.1"/>
    <property type="molecule type" value="Genomic_DNA"/>
</dbReference>
<dbReference type="PANTHER" id="PTHR47623">
    <property type="entry name" value="OS09G0287300 PROTEIN"/>
    <property type="match status" value="1"/>
</dbReference>
<dbReference type="Gene3D" id="3.40.50.1240">
    <property type="entry name" value="Phosphoglycerate mutase-like"/>
    <property type="match status" value="1"/>
</dbReference>
<evidence type="ECO:0000313" key="4">
    <source>
        <dbReference type="Proteomes" id="UP000012960"/>
    </source>
</evidence>
<dbReference type="OMA" id="EPLQVPY"/>
<feature type="region of interest" description="Disordered" evidence="1">
    <location>
        <begin position="31"/>
        <end position="61"/>
    </location>
</feature>
<sequence>MMTMRGSVVCCCCRGGGSGVGTALPTPSLFVPSASPRSPSLRRAQSISVSTADPEVRDEASTAPLTRRRRLILLRHADSRIGDRFTKDHDRPISKVGRKDAISISSKLQQLGWIPELVLSSDSTRTKETLQIMQEHAQGFSEAEVYFVPSFYSIAAMDGQTAEHLQKAICEYSRDEILTVMCMGHNRGWEEAASMLSGATVELKTCNAALLEATGNSWDEAFTLAGLGGWKLHGVVKP</sequence>
<dbReference type="Gramene" id="Ma08_t26150.1">
    <property type="protein sequence ID" value="Ma08_p26150.1"/>
    <property type="gene ID" value="Ma08_g26150"/>
</dbReference>
<dbReference type="SUPFAM" id="SSF53254">
    <property type="entry name" value="Phosphoglycerate mutase-like"/>
    <property type="match status" value="1"/>
</dbReference>
<proteinExistence type="predicted"/>
<dbReference type="Pfam" id="PF00300">
    <property type="entry name" value="His_Phos_1"/>
    <property type="match status" value="1"/>
</dbReference>
<dbReference type="FunCoup" id="A0A804KAW7">
    <property type="interactions" value="633"/>
</dbReference>
<gene>
    <name evidence="2" type="ORF">GSMUA_86970.1</name>
</gene>
<evidence type="ECO:0000313" key="2">
    <source>
        <dbReference type="EMBL" id="CAG1832777.1"/>
    </source>
</evidence>